<keyword evidence="1" id="KW-1133">Transmembrane helix</keyword>
<accession>A0A8C0H369</accession>
<organism evidence="2 3">
    <name type="scientific">Chelonoidis abingdonii</name>
    <name type="common">Abingdon island giant tortoise</name>
    <name type="synonym">Testudo abingdonii</name>
    <dbReference type="NCBI Taxonomy" id="106734"/>
    <lineage>
        <taxon>Eukaryota</taxon>
        <taxon>Metazoa</taxon>
        <taxon>Chordata</taxon>
        <taxon>Craniata</taxon>
        <taxon>Vertebrata</taxon>
        <taxon>Euteleostomi</taxon>
        <taxon>Archelosauria</taxon>
        <taxon>Testudinata</taxon>
        <taxon>Testudines</taxon>
        <taxon>Cryptodira</taxon>
        <taxon>Durocryptodira</taxon>
        <taxon>Testudinoidea</taxon>
        <taxon>Testudinidae</taxon>
        <taxon>Chelonoidis</taxon>
    </lineage>
</organism>
<evidence type="ECO:0000313" key="3">
    <source>
        <dbReference type="Proteomes" id="UP000694404"/>
    </source>
</evidence>
<dbReference type="Proteomes" id="UP000694404">
    <property type="component" value="Unplaced"/>
</dbReference>
<keyword evidence="1" id="KW-0472">Membrane</keyword>
<reference evidence="2" key="2">
    <citation type="submission" date="2025-09" db="UniProtKB">
        <authorList>
            <consortium name="Ensembl"/>
        </authorList>
    </citation>
    <scope>IDENTIFICATION</scope>
</reference>
<protein>
    <submittedName>
        <fullName evidence="2">Uncharacterized protein</fullName>
    </submittedName>
</protein>
<dbReference type="GeneTree" id="ENSGT00940000165176"/>
<keyword evidence="1" id="KW-0812">Transmembrane</keyword>
<dbReference type="Gene3D" id="1.20.1070.10">
    <property type="entry name" value="Rhodopsin 7-helix transmembrane proteins"/>
    <property type="match status" value="1"/>
</dbReference>
<keyword evidence="3" id="KW-1185">Reference proteome</keyword>
<dbReference type="Ensembl" id="ENSCABT00000018785.1">
    <property type="protein sequence ID" value="ENSCABP00000017144.1"/>
    <property type="gene ID" value="ENSCABG00000012732.1"/>
</dbReference>
<proteinExistence type="predicted"/>
<evidence type="ECO:0000313" key="2">
    <source>
        <dbReference type="Ensembl" id="ENSCABP00000017144.1"/>
    </source>
</evidence>
<reference evidence="2" key="1">
    <citation type="submission" date="2025-08" db="UniProtKB">
        <authorList>
            <consortium name="Ensembl"/>
        </authorList>
    </citation>
    <scope>IDENTIFICATION</scope>
</reference>
<feature type="transmembrane region" description="Helical" evidence="1">
    <location>
        <begin position="37"/>
        <end position="62"/>
    </location>
</feature>
<sequence>MLCGEGHVVLENGLAGTCLGSGGIILQAQEDGLYPTWVVITLAVILIVTIVVDILGNLLVIVSVFKNKNLRKAGGNSVVHTDPGFHARDTLHPLAYNLNQICG</sequence>
<name>A0A8C0H369_CHEAB</name>
<dbReference type="AlphaFoldDB" id="A0A8C0H369"/>
<evidence type="ECO:0000256" key="1">
    <source>
        <dbReference type="SAM" id="Phobius"/>
    </source>
</evidence>